<dbReference type="AlphaFoldDB" id="A0A5D0RJ10"/>
<comment type="subcellular location">
    <subcellularLocation>
        <location evidence="2">Membrane</location>
    </subcellularLocation>
</comment>
<dbReference type="Pfam" id="PF02518">
    <property type="entry name" value="HATPase_c"/>
    <property type="match status" value="1"/>
</dbReference>
<dbReference type="Proteomes" id="UP000322080">
    <property type="component" value="Unassembled WGS sequence"/>
</dbReference>
<accession>A0A5D0RJ10</accession>
<evidence type="ECO:0000256" key="7">
    <source>
        <dbReference type="ARBA" id="ARBA00022777"/>
    </source>
</evidence>
<keyword evidence="8 11" id="KW-1133">Transmembrane helix</keyword>
<evidence type="ECO:0000256" key="11">
    <source>
        <dbReference type="SAM" id="Phobius"/>
    </source>
</evidence>
<dbReference type="InterPro" id="IPR005467">
    <property type="entry name" value="His_kinase_dom"/>
</dbReference>
<evidence type="ECO:0000313" key="15">
    <source>
        <dbReference type="Proteomes" id="UP000322080"/>
    </source>
</evidence>
<dbReference type="RefSeq" id="WP_148378153.1">
    <property type="nucleotide sequence ID" value="NZ_VSIY01000009.1"/>
</dbReference>
<dbReference type="InterPro" id="IPR003594">
    <property type="entry name" value="HATPase_dom"/>
</dbReference>
<feature type="domain" description="HAMP" evidence="13">
    <location>
        <begin position="191"/>
        <end position="242"/>
    </location>
</feature>
<dbReference type="InterPro" id="IPR050428">
    <property type="entry name" value="TCS_sensor_his_kinase"/>
</dbReference>
<keyword evidence="4" id="KW-0597">Phosphoprotein</keyword>
<dbReference type="SMART" id="SM00387">
    <property type="entry name" value="HATPase_c"/>
    <property type="match status" value="1"/>
</dbReference>
<proteinExistence type="predicted"/>
<evidence type="ECO:0000256" key="1">
    <source>
        <dbReference type="ARBA" id="ARBA00000085"/>
    </source>
</evidence>
<dbReference type="EC" id="2.7.13.3" evidence="3"/>
<keyword evidence="7 14" id="KW-0418">Kinase</keyword>
<keyword evidence="15" id="KW-1185">Reference proteome</keyword>
<dbReference type="PROSITE" id="PS50109">
    <property type="entry name" value="HIS_KIN"/>
    <property type="match status" value="1"/>
</dbReference>
<keyword evidence="5" id="KW-0808">Transferase</keyword>
<evidence type="ECO:0000256" key="8">
    <source>
        <dbReference type="ARBA" id="ARBA00022989"/>
    </source>
</evidence>
<dbReference type="Pfam" id="PF08521">
    <property type="entry name" value="2CSK_N"/>
    <property type="match status" value="1"/>
</dbReference>
<dbReference type="InterPro" id="IPR036097">
    <property type="entry name" value="HisK_dim/P_sf"/>
</dbReference>
<protein>
    <recommendedName>
        <fullName evidence="3">histidine kinase</fullName>
        <ecNumber evidence="3">2.7.13.3</ecNumber>
    </recommendedName>
</protein>
<dbReference type="SUPFAM" id="SSF47384">
    <property type="entry name" value="Homodimeric domain of signal transducing histidine kinase"/>
    <property type="match status" value="1"/>
</dbReference>
<name>A0A5D0RJ10_9RHOB</name>
<feature type="transmembrane region" description="Helical" evidence="11">
    <location>
        <begin position="17"/>
        <end position="39"/>
    </location>
</feature>
<dbReference type="GO" id="GO:0005886">
    <property type="term" value="C:plasma membrane"/>
    <property type="evidence" value="ECO:0007669"/>
    <property type="project" value="TreeGrafter"/>
</dbReference>
<reference evidence="14 15" key="1">
    <citation type="submission" date="2019-08" db="EMBL/GenBank/DDBJ databases">
        <title>Identification of a novel species of the genus Boseongicola.</title>
        <authorList>
            <person name="Zhang X.-Q."/>
        </authorList>
    </citation>
    <scope>NUCLEOTIDE SEQUENCE [LARGE SCALE GENOMIC DNA]</scope>
    <source>
        <strain evidence="14 15">HY14</strain>
    </source>
</reference>
<sequence>MADAAAPRPTMSLSARMLVGLGGLLAIGGVLLALAAYGYGRAAARDAFDRLLVGAASSIATSVSVVDGAPVVDIPVSAFDLLALAPEDRVGYLVTGPGGMVLTGYPELAEAITRPGPEPALFDGRFTGEPARIIRYTRRFAERSFSGQVDVVIAQTMRARDQLAWNITRNALMVLAIAGVAVLVLSVLVIRSALGPLDRIAARLEARDPQDLTPIDMALPREIGVMVGALNGFMGRLDRQLGTMQRLISDTAHQLRTPVAALRAQADLAGGEDDPDRLRQIVGRIHRRSVSLGRLLDQMLSRAMVIHRIDAARREVVDLRDIALELVESADHKLVAPDAVVRLEIGDAPVLARADALSLGEAAKNLMFNALTHGEAPITVGASARDDAVTLWVEDAGAGPSEAVRDQLGDRFLRNAVSRGTSAGLGLSIAKSVAEAFGGSLEMTPRPDGFRIAMVFPAEPPQ</sequence>
<dbReference type="PANTHER" id="PTHR45436">
    <property type="entry name" value="SENSOR HISTIDINE KINASE YKOH"/>
    <property type="match status" value="1"/>
</dbReference>
<dbReference type="SUPFAM" id="SSF55874">
    <property type="entry name" value="ATPase domain of HSP90 chaperone/DNA topoisomerase II/histidine kinase"/>
    <property type="match status" value="1"/>
</dbReference>
<dbReference type="InterPro" id="IPR003661">
    <property type="entry name" value="HisK_dim/P_dom"/>
</dbReference>
<dbReference type="PANTHER" id="PTHR45436:SF1">
    <property type="entry name" value="SENSOR PROTEIN QSEC"/>
    <property type="match status" value="1"/>
</dbReference>
<comment type="catalytic activity">
    <reaction evidence="1">
        <text>ATP + protein L-histidine = ADP + protein N-phospho-L-histidine.</text>
        <dbReference type="EC" id="2.7.13.3"/>
    </reaction>
</comment>
<dbReference type="InterPro" id="IPR036890">
    <property type="entry name" value="HATPase_C_sf"/>
</dbReference>
<dbReference type="SMART" id="SM00388">
    <property type="entry name" value="HisKA"/>
    <property type="match status" value="1"/>
</dbReference>
<evidence type="ECO:0000256" key="4">
    <source>
        <dbReference type="ARBA" id="ARBA00022553"/>
    </source>
</evidence>
<keyword evidence="10 11" id="KW-0472">Membrane</keyword>
<evidence type="ECO:0000256" key="6">
    <source>
        <dbReference type="ARBA" id="ARBA00022692"/>
    </source>
</evidence>
<feature type="domain" description="Histidine kinase" evidence="12">
    <location>
        <begin position="250"/>
        <end position="460"/>
    </location>
</feature>
<keyword evidence="6 11" id="KW-0812">Transmembrane</keyword>
<evidence type="ECO:0000313" key="14">
    <source>
        <dbReference type="EMBL" id="TYB81089.1"/>
    </source>
</evidence>
<dbReference type="CDD" id="cd00082">
    <property type="entry name" value="HisKA"/>
    <property type="match status" value="1"/>
</dbReference>
<dbReference type="InterPro" id="IPR003660">
    <property type="entry name" value="HAMP_dom"/>
</dbReference>
<gene>
    <name evidence="14" type="ORF">FVF75_11670</name>
</gene>
<evidence type="ECO:0000259" key="13">
    <source>
        <dbReference type="PROSITE" id="PS50885"/>
    </source>
</evidence>
<dbReference type="Pfam" id="PF00512">
    <property type="entry name" value="HisKA"/>
    <property type="match status" value="1"/>
</dbReference>
<dbReference type="Gene3D" id="1.10.287.130">
    <property type="match status" value="1"/>
</dbReference>
<evidence type="ECO:0000256" key="5">
    <source>
        <dbReference type="ARBA" id="ARBA00022679"/>
    </source>
</evidence>
<evidence type="ECO:0000256" key="2">
    <source>
        <dbReference type="ARBA" id="ARBA00004370"/>
    </source>
</evidence>
<evidence type="ECO:0000256" key="10">
    <source>
        <dbReference type="ARBA" id="ARBA00023136"/>
    </source>
</evidence>
<dbReference type="InterPro" id="IPR004358">
    <property type="entry name" value="Sig_transdc_His_kin-like_C"/>
</dbReference>
<dbReference type="EMBL" id="VSIY01000009">
    <property type="protein sequence ID" value="TYB81089.1"/>
    <property type="molecule type" value="Genomic_DNA"/>
</dbReference>
<feature type="transmembrane region" description="Helical" evidence="11">
    <location>
        <begin position="171"/>
        <end position="190"/>
    </location>
</feature>
<keyword evidence="9" id="KW-0902">Two-component regulatory system</keyword>
<dbReference type="PROSITE" id="PS50885">
    <property type="entry name" value="HAMP"/>
    <property type="match status" value="1"/>
</dbReference>
<dbReference type="GO" id="GO:0000155">
    <property type="term" value="F:phosphorelay sensor kinase activity"/>
    <property type="evidence" value="ECO:0007669"/>
    <property type="project" value="InterPro"/>
</dbReference>
<dbReference type="PRINTS" id="PR00344">
    <property type="entry name" value="BCTRLSENSOR"/>
</dbReference>
<dbReference type="Gene3D" id="3.30.565.10">
    <property type="entry name" value="Histidine kinase-like ATPase, C-terminal domain"/>
    <property type="match status" value="1"/>
</dbReference>
<dbReference type="InterPro" id="IPR013727">
    <property type="entry name" value="2CSK_N"/>
</dbReference>
<comment type="caution">
    <text evidence="14">The sequence shown here is derived from an EMBL/GenBank/DDBJ whole genome shotgun (WGS) entry which is preliminary data.</text>
</comment>
<evidence type="ECO:0000256" key="3">
    <source>
        <dbReference type="ARBA" id="ARBA00012438"/>
    </source>
</evidence>
<evidence type="ECO:0000259" key="12">
    <source>
        <dbReference type="PROSITE" id="PS50109"/>
    </source>
</evidence>
<evidence type="ECO:0000256" key="9">
    <source>
        <dbReference type="ARBA" id="ARBA00023012"/>
    </source>
</evidence>
<organism evidence="14 15">
    <name type="scientific">Maritimibacter fusiformis</name>
    <dbReference type="NCBI Taxonomy" id="2603819"/>
    <lineage>
        <taxon>Bacteria</taxon>
        <taxon>Pseudomonadati</taxon>
        <taxon>Pseudomonadota</taxon>
        <taxon>Alphaproteobacteria</taxon>
        <taxon>Rhodobacterales</taxon>
        <taxon>Roseobacteraceae</taxon>
        <taxon>Maritimibacter</taxon>
    </lineage>
</organism>